<reference evidence="2 3" key="1">
    <citation type="journal article" date="2018" name="Front. Microbiol.">
        <title>Pseudomonas rhizophila S211, a New Plant Growth-Promoting Rhizobacterium with Potential in Pesticide-Bioremediation.</title>
        <authorList>
            <person name="Hassen W."/>
            <person name="Neifar M."/>
            <person name="Cherif H."/>
            <person name="Najjari A."/>
            <person name="Chouchane H."/>
            <person name="Driouich R.C."/>
            <person name="Salah A."/>
            <person name="Naili F."/>
            <person name="Mosbah A."/>
            <person name="Souissi Y."/>
            <person name="Raddadi N."/>
            <person name="Ouzari H.I."/>
            <person name="Fava F."/>
            <person name="Cherif A."/>
        </authorList>
    </citation>
    <scope>NUCLEOTIDE SEQUENCE [LARGE SCALE GENOMIC DNA]</scope>
    <source>
        <strain evidence="2 3">S211</strain>
    </source>
</reference>
<evidence type="ECO:0000313" key="2">
    <source>
        <dbReference type="EMBL" id="AVU75443.1"/>
    </source>
</evidence>
<evidence type="ECO:0000313" key="3">
    <source>
        <dbReference type="Proteomes" id="UP000241936"/>
    </source>
</evidence>
<accession>A0ABN5JTM2</accession>
<evidence type="ECO:0000256" key="1">
    <source>
        <dbReference type="SAM" id="MobiDB-lite"/>
    </source>
</evidence>
<dbReference type="EMBL" id="CP024081">
    <property type="protein sequence ID" value="AVU75443.1"/>
    <property type="molecule type" value="Genomic_DNA"/>
</dbReference>
<evidence type="ECO:0008006" key="4">
    <source>
        <dbReference type="Google" id="ProtNLM"/>
    </source>
</evidence>
<dbReference type="RefSeq" id="WP_076383652.1">
    <property type="nucleotide sequence ID" value="NZ_CP024081.1"/>
</dbReference>
<feature type="region of interest" description="Disordered" evidence="1">
    <location>
        <begin position="391"/>
        <end position="415"/>
    </location>
</feature>
<sequence length="415" mass="45852">MDSVRNSSQADAALELLPMYIPGWKTPVLPTGAYHGGIPLTIHSPSISLYMVIDPVTILSEPMDIGDSVELWVNGKPTSVIKVIKAGEENDRIDMELPWGWLVNGGNTLFYRVTRVSQNHEDSTPILDLLFHYPPSGITVSHPASVSPAQPGTFTLTRSYPREFDEVTLTVGTWSKTIPYVHPANPITYTLSAADLQQIGDGTHPVSARIVDQLRNSNISTTSSIIIGTAPVEWEDHYTSLADSYNGWIPYLAARSGSIRPHVMNHQSVNAFFNFTDQGAPYGFAGVILYQDFLFIPGQYQFTFEGTHVADSSHIPGLVNPILYPDTGMPQWRGVPRHVPKDGVWYLFSIEFTITERGMVRMYINNDQDSGNGNDFGIRNIRIVRLNSGAGSMSAPAEESDLPVYTGPRPEIKYP</sequence>
<name>A0ABN5JTM2_9PSED</name>
<organism evidence="2 3">
    <name type="scientific">Pseudomonas rhizophila</name>
    <dbReference type="NCBI Taxonomy" id="2045200"/>
    <lineage>
        <taxon>Bacteria</taxon>
        <taxon>Pseudomonadati</taxon>
        <taxon>Pseudomonadota</taxon>
        <taxon>Gammaproteobacteria</taxon>
        <taxon>Pseudomonadales</taxon>
        <taxon>Pseudomonadaceae</taxon>
        <taxon>Pseudomonas</taxon>
    </lineage>
</organism>
<dbReference type="Proteomes" id="UP000241936">
    <property type="component" value="Chromosome"/>
</dbReference>
<gene>
    <name evidence="2" type="ORF">CRX69_09580</name>
</gene>
<keyword evidence="3" id="KW-1185">Reference proteome</keyword>
<protein>
    <recommendedName>
        <fullName evidence="4">Gylcosyl hydrolase 115 C-terminal domain-containing protein</fullName>
    </recommendedName>
</protein>
<proteinExistence type="predicted"/>